<evidence type="ECO:0000256" key="1">
    <source>
        <dbReference type="ARBA" id="ARBA00010641"/>
    </source>
</evidence>
<protein>
    <submittedName>
        <fullName evidence="7">RNA polymerase sigma-70 factor (ECF subfamily)</fullName>
    </submittedName>
</protein>
<keyword evidence="2" id="KW-0805">Transcription regulation</keyword>
<dbReference type="InterPro" id="IPR013249">
    <property type="entry name" value="RNA_pol_sigma70_r4_t2"/>
</dbReference>
<keyword evidence="3" id="KW-0731">Sigma factor</keyword>
<dbReference type="SUPFAM" id="SSF88659">
    <property type="entry name" value="Sigma3 and sigma4 domains of RNA polymerase sigma factors"/>
    <property type="match status" value="1"/>
</dbReference>
<evidence type="ECO:0000313" key="7">
    <source>
        <dbReference type="EMBL" id="MBP2398982.1"/>
    </source>
</evidence>
<dbReference type="EMBL" id="JAGIOJ010000001">
    <property type="protein sequence ID" value="MBP2398982.1"/>
    <property type="molecule type" value="Genomic_DNA"/>
</dbReference>
<evidence type="ECO:0000256" key="3">
    <source>
        <dbReference type="ARBA" id="ARBA00023082"/>
    </source>
</evidence>
<comment type="caution">
    <text evidence="7">The sequence shown here is derived from an EMBL/GenBank/DDBJ whole genome shotgun (WGS) entry which is preliminary data.</text>
</comment>
<feature type="domain" description="RNA polymerase sigma-70 region 2" evidence="5">
    <location>
        <begin position="32"/>
        <end position="98"/>
    </location>
</feature>
<dbReference type="Pfam" id="PF04542">
    <property type="entry name" value="Sigma70_r2"/>
    <property type="match status" value="1"/>
</dbReference>
<evidence type="ECO:0000256" key="2">
    <source>
        <dbReference type="ARBA" id="ARBA00023015"/>
    </source>
</evidence>
<dbReference type="NCBIfam" id="NF007228">
    <property type="entry name" value="PRK09646.1"/>
    <property type="match status" value="1"/>
</dbReference>
<name>A0ABS4XRS6_GLUPR</name>
<proteinExistence type="inferred from homology"/>
<feature type="domain" description="RNA polymerase sigma factor 70 region 4 type 2" evidence="6">
    <location>
        <begin position="130"/>
        <end position="182"/>
    </location>
</feature>
<keyword evidence="8" id="KW-1185">Reference proteome</keyword>
<dbReference type="Gene3D" id="1.10.1740.10">
    <property type="match status" value="1"/>
</dbReference>
<dbReference type="PANTHER" id="PTHR43133:SF66">
    <property type="entry name" value="ECF RNA POLYMERASE SIGMA FACTOR SIGK"/>
    <property type="match status" value="1"/>
</dbReference>
<dbReference type="Proteomes" id="UP001195422">
    <property type="component" value="Unassembled WGS sequence"/>
</dbReference>
<dbReference type="InterPro" id="IPR036388">
    <property type="entry name" value="WH-like_DNA-bd_sf"/>
</dbReference>
<organism evidence="7 8">
    <name type="scientific">Glutamicibacter protophormiae</name>
    <name type="common">Brevibacterium protophormiae</name>
    <dbReference type="NCBI Taxonomy" id="37930"/>
    <lineage>
        <taxon>Bacteria</taxon>
        <taxon>Bacillati</taxon>
        <taxon>Actinomycetota</taxon>
        <taxon>Actinomycetes</taxon>
        <taxon>Micrococcales</taxon>
        <taxon>Micrococcaceae</taxon>
        <taxon>Glutamicibacter</taxon>
    </lineage>
</organism>
<evidence type="ECO:0000259" key="5">
    <source>
        <dbReference type="Pfam" id="PF04542"/>
    </source>
</evidence>
<dbReference type="Pfam" id="PF08281">
    <property type="entry name" value="Sigma70_r4_2"/>
    <property type="match status" value="1"/>
</dbReference>
<dbReference type="InterPro" id="IPR013325">
    <property type="entry name" value="RNA_pol_sigma_r2"/>
</dbReference>
<sequence length="189" mass="21727">MSDAVPERVMVSPEELMRRIADGDERAFEQFYDCLAPRVFGLVRRLLKDEAQSEEVLQEIFVEAWQQAKRFDRARGSAAAWLLTLAHRRTVDRIRSSQASRDRDLRMGLQDIGTEYNDVEENAILHDESRRIVQALKRLSETQRAAIELAYFGGYTHHEVADLLRIPVGTAKTRIRDGMIKLRDLMGVA</sequence>
<dbReference type="InterPro" id="IPR013324">
    <property type="entry name" value="RNA_pol_sigma_r3/r4-like"/>
</dbReference>
<accession>A0ABS4XRS6</accession>
<evidence type="ECO:0000256" key="4">
    <source>
        <dbReference type="ARBA" id="ARBA00023163"/>
    </source>
</evidence>
<reference evidence="7 8" key="1">
    <citation type="submission" date="2021-03" db="EMBL/GenBank/DDBJ databases">
        <title>Sequencing the genomes of 1000 actinobacteria strains.</title>
        <authorList>
            <person name="Klenk H.-P."/>
        </authorList>
    </citation>
    <scope>NUCLEOTIDE SEQUENCE [LARGE SCALE GENOMIC DNA]</scope>
    <source>
        <strain evidence="7 8">DSM 20168</strain>
    </source>
</reference>
<dbReference type="InterPro" id="IPR039425">
    <property type="entry name" value="RNA_pol_sigma-70-like"/>
</dbReference>
<dbReference type="NCBIfam" id="TIGR02937">
    <property type="entry name" value="sigma70-ECF"/>
    <property type="match status" value="1"/>
</dbReference>
<keyword evidence="4" id="KW-0804">Transcription</keyword>
<comment type="similarity">
    <text evidence="1">Belongs to the sigma-70 factor family. ECF subfamily.</text>
</comment>
<dbReference type="PANTHER" id="PTHR43133">
    <property type="entry name" value="RNA POLYMERASE ECF-TYPE SIGMA FACTO"/>
    <property type="match status" value="1"/>
</dbReference>
<evidence type="ECO:0000313" key="8">
    <source>
        <dbReference type="Proteomes" id="UP001195422"/>
    </source>
</evidence>
<dbReference type="RefSeq" id="WP_188949115.1">
    <property type="nucleotide sequence ID" value="NZ_BMPH01000012.1"/>
</dbReference>
<dbReference type="InterPro" id="IPR007627">
    <property type="entry name" value="RNA_pol_sigma70_r2"/>
</dbReference>
<dbReference type="Gene3D" id="1.10.10.10">
    <property type="entry name" value="Winged helix-like DNA-binding domain superfamily/Winged helix DNA-binding domain"/>
    <property type="match status" value="1"/>
</dbReference>
<dbReference type="InterPro" id="IPR014284">
    <property type="entry name" value="RNA_pol_sigma-70_dom"/>
</dbReference>
<gene>
    <name evidence="7" type="ORF">JOF39_002063</name>
</gene>
<dbReference type="CDD" id="cd06171">
    <property type="entry name" value="Sigma70_r4"/>
    <property type="match status" value="1"/>
</dbReference>
<dbReference type="SUPFAM" id="SSF88946">
    <property type="entry name" value="Sigma2 domain of RNA polymerase sigma factors"/>
    <property type="match status" value="1"/>
</dbReference>
<evidence type="ECO:0000259" key="6">
    <source>
        <dbReference type="Pfam" id="PF08281"/>
    </source>
</evidence>